<keyword evidence="4" id="KW-0547">Nucleotide-binding</keyword>
<dbReference type="Pfam" id="PF01636">
    <property type="entry name" value="APH"/>
    <property type="match status" value="1"/>
</dbReference>
<comment type="similarity">
    <text evidence="7">Belongs to the pseudomonas-type ThrB family.</text>
</comment>
<keyword evidence="1" id="KW-0028">Amino-acid biosynthesis</keyword>
<dbReference type="CDD" id="cd05153">
    <property type="entry name" value="HomoserineK_II"/>
    <property type="match status" value="1"/>
</dbReference>
<evidence type="ECO:0000256" key="3">
    <source>
        <dbReference type="ARBA" id="ARBA00022697"/>
    </source>
</evidence>
<dbReference type="Gene3D" id="3.90.1200.10">
    <property type="match status" value="1"/>
</dbReference>
<dbReference type="GO" id="GO:0005524">
    <property type="term" value="F:ATP binding"/>
    <property type="evidence" value="ECO:0007669"/>
    <property type="project" value="UniProtKB-KW"/>
</dbReference>
<evidence type="ECO:0000259" key="8">
    <source>
        <dbReference type="Pfam" id="PF01636"/>
    </source>
</evidence>
<dbReference type="NCBIfam" id="TIGR00938">
    <property type="entry name" value="thrB_alt"/>
    <property type="match status" value="1"/>
</dbReference>
<evidence type="ECO:0000256" key="1">
    <source>
        <dbReference type="ARBA" id="ARBA00022605"/>
    </source>
</evidence>
<dbReference type="InterPro" id="IPR005280">
    <property type="entry name" value="Homoserine_kinase_II"/>
</dbReference>
<dbReference type="GO" id="GO:0009088">
    <property type="term" value="P:threonine biosynthetic process"/>
    <property type="evidence" value="ECO:0007669"/>
    <property type="project" value="UniProtKB-KW"/>
</dbReference>
<evidence type="ECO:0000256" key="7">
    <source>
        <dbReference type="ARBA" id="ARBA00038240"/>
    </source>
</evidence>
<accession>A0A2H9T6W4</accession>
<dbReference type="SUPFAM" id="SSF56112">
    <property type="entry name" value="Protein kinase-like (PK-like)"/>
    <property type="match status" value="1"/>
</dbReference>
<dbReference type="Gene3D" id="3.30.200.20">
    <property type="entry name" value="Phosphorylase Kinase, domain 1"/>
    <property type="match status" value="1"/>
</dbReference>
<keyword evidence="5 9" id="KW-0418">Kinase</keyword>
<dbReference type="PANTHER" id="PTHR21064:SF6">
    <property type="entry name" value="AMINOGLYCOSIDE PHOSPHOTRANSFERASE DOMAIN-CONTAINING PROTEIN"/>
    <property type="match status" value="1"/>
</dbReference>
<keyword evidence="6" id="KW-0067">ATP-binding</keyword>
<feature type="domain" description="Aminoglycoside phosphotransferase" evidence="8">
    <location>
        <begin position="27"/>
        <end position="261"/>
    </location>
</feature>
<dbReference type="AlphaFoldDB" id="A0A2H9T6W4"/>
<proteinExistence type="inferred from homology"/>
<dbReference type="NCBIfam" id="NF003558">
    <property type="entry name" value="PRK05231.1"/>
    <property type="match status" value="1"/>
</dbReference>
<evidence type="ECO:0000256" key="4">
    <source>
        <dbReference type="ARBA" id="ARBA00022741"/>
    </source>
</evidence>
<evidence type="ECO:0000313" key="9">
    <source>
        <dbReference type="EMBL" id="PJE78953.1"/>
    </source>
</evidence>
<dbReference type="HAMAP" id="MF_00301">
    <property type="entry name" value="Homoser_kinase_2"/>
    <property type="match status" value="1"/>
</dbReference>
<reference evidence="9" key="1">
    <citation type="journal article" date="2017" name="Appl. Environ. Microbiol.">
        <title>Molecular characterization of an Endozoicomonas-like organism causing infection in king scallop Pecten maximus L.</title>
        <authorList>
            <person name="Cano I."/>
            <person name="van Aerle R."/>
            <person name="Ross S."/>
            <person name="Verner-Jeffreys D.W."/>
            <person name="Paley R.K."/>
            <person name="Rimmer G."/>
            <person name="Ryder D."/>
            <person name="Hooper P."/>
            <person name="Stone D."/>
            <person name="Feist S.W."/>
        </authorList>
    </citation>
    <scope>NUCLEOTIDE SEQUENCE</scope>
</reference>
<dbReference type="GO" id="GO:0004413">
    <property type="term" value="F:homoserine kinase activity"/>
    <property type="evidence" value="ECO:0007669"/>
    <property type="project" value="UniProtKB-EC"/>
</dbReference>
<comment type="caution">
    <text evidence="9">The sequence shown here is derived from an EMBL/GenBank/DDBJ whole genome shotgun (WGS) entry which is preliminary data.</text>
</comment>
<dbReference type="InterPro" id="IPR050249">
    <property type="entry name" value="Pseudomonas-type_ThrB"/>
</dbReference>
<evidence type="ECO:0000256" key="2">
    <source>
        <dbReference type="ARBA" id="ARBA00022679"/>
    </source>
</evidence>
<dbReference type="PANTHER" id="PTHR21064">
    <property type="entry name" value="AMINOGLYCOSIDE PHOSPHOTRANSFERASE DOMAIN-CONTAINING PROTEIN-RELATED"/>
    <property type="match status" value="1"/>
</dbReference>
<dbReference type="EC" id="2.7.1.39" evidence="9"/>
<dbReference type="EMBL" id="NSIT01000112">
    <property type="protein sequence ID" value="PJE78953.1"/>
    <property type="molecule type" value="Genomic_DNA"/>
</dbReference>
<dbReference type="InterPro" id="IPR002575">
    <property type="entry name" value="Aminoglycoside_PTrfase"/>
</dbReference>
<evidence type="ECO:0000256" key="5">
    <source>
        <dbReference type="ARBA" id="ARBA00022777"/>
    </source>
</evidence>
<organism evidence="9">
    <name type="scientific">invertebrate metagenome</name>
    <dbReference type="NCBI Taxonomy" id="1711999"/>
    <lineage>
        <taxon>unclassified sequences</taxon>
        <taxon>metagenomes</taxon>
        <taxon>organismal metagenomes</taxon>
    </lineage>
</organism>
<sequence>MAVYTPVDRQTIEHLLTRYDIGTLVGFQGIESGVENTNYFLNVHSPTTEQQKTYVLTLFEYLPMPALDFYISVMETLSKQALPVPKVIWDQQGTALHSIHDKPALIVTALPGNHTPDISTTHCEQVGFLLAKMHRTSRHHPLKQKSIRGLPWIKAQQERLSQLISKNDESLMKKGWQLIHKELPPVDKLPCGIIHGDLFFDNVLFQGNTITGVIDFYNAGYDWLAYDVAITVNDWCINPDLTIHPEKYEALISAYNKVRPFTAKEKQYWVTLLQLAAFRFWLSRLVTFFFPESNSCGNTTHPPMVKSKDPDEFKKMFVLRYQEKIPEMR</sequence>
<keyword evidence="3" id="KW-0791">Threonine biosynthesis</keyword>
<protein>
    <submittedName>
        <fullName evidence="9">Homoserine kinase</fullName>
        <ecNumber evidence="9">2.7.1.39</ecNumber>
    </submittedName>
</protein>
<name>A0A2H9T6W4_9ZZZZ</name>
<keyword evidence="2 9" id="KW-0808">Transferase</keyword>
<evidence type="ECO:0000256" key="6">
    <source>
        <dbReference type="ARBA" id="ARBA00022840"/>
    </source>
</evidence>
<gene>
    <name evidence="9" type="primary">thrB</name>
    <name evidence="9" type="ORF">CI610_02096</name>
</gene>
<dbReference type="InterPro" id="IPR011009">
    <property type="entry name" value="Kinase-like_dom_sf"/>
</dbReference>